<name>A0A1H1L973_9ACTN</name>
<reference evidence="1 2" key="1">
    <citation type="submission" date="2016-10" db="EMBL/GenBank/DDBJ databases">
        <authorList>
            <person name="de Groot N.N."/>
        </authorList>
    </citation>
    <scope>NUCLEOTIDE SEQUENCE [LARGE SCALE GENOMIC DNA]</scope>
    <source>
        <strain evidence="1 2">DSM 22024</strain>
    </source>
</reference>
<evidence type="ECO:0000313" key="1">
    <source>
        <dbReference type="EMBL" id="SDR70439.1"/>
    </source>
</evidence>
<sequence>MAMDREPPAWAQALGRIAAFGVRTAVGVVEYRQPVDADEYGQVEEGSCRFWYAAPRSWRVEDQAGVRHVQDSEWTYLRRPGGGMLRLHRPTMGFADFGGHPATLLGNDDDRVERFTRGDDFSVPQGPPVPVEVADRPCWEFRLAASPENTSKPHLLRVAVDDATGAVLRMQVPELGAHVTAVEFHPDVELEPALFTWDGPVDEDHEDELAALRQSEEWLAEQQLPVPRWWPDGVGYTADHGDPQTGAFSVHLEVPGYPSLARWPVASSEPAWWRERTAGRHRHEWSDDAWRWSLAVDEPLAAEQLARVVESIPRTPSIAHE</sequence>
<keyword evidence="2" id="KW-1185">Reference proteome</keyword>
<protein>
    <submittedName>
        <fullName evidence="1">Uncharacterized protein</fullName>
    </submittedName>
</protein>
<evidence type="ECO:0000313" key="2">
    <source>
        <dbReference type="Proteomes" id="UP000198983"/>
    </source>
</evidence>
<organism evidence="1 2">
    <name type="scientific">Actinopolymorpha singaporensis</name>
    <dbReference type="NCBI Taxonomy" id="117157"/>
    <lineage>
        <taxon>Bacteria</taxon>
        <taxon>Bacillati</taxon>
        <taxon>Actinomycetota</taxon>
        <taxon>Actinomycetes</taxon>
        <taxon>Propionibacteriales</taxon>
        <taxon>Actinopolymorphaceae</taxon>
        <taxon>Actinopolymorpha</taxon>
    </lineage>
</organism>
<gene>
    <name evidence="1" type="ORF">SAMN04489717_0163</name>
</gene>
<dbReference type="EMBL" id="LT629732">
    <property type="protein sequence ID" value="SDR70439.1"/>
    <property type="molecule type" value="Genomic_DNA"/>
</dbReference>
<dbReference type="Proteomes" id="UP000198983">
    <property type="component" value="Chromosome I"/>
</dbReference>
<accession>A0A1H1L973</accession>
<dbReference type="AlphaFoldDB" id="A0A1H1L973"/>
<proteinExistence type="predicted"/>